<dbReference type="Gene3D" id="1.20.120.350">
    <property type="entry name" value="Voltage-gated potassium channels. Chain C"/>
    <property type="match status" value="1"/>
</dbReference>
<evidence type="ECO:0008006" key="8">
    <source>
        <dbReference type="Google" id="ProtNLM"/>
    </source>
</evidence>
<protein>
    <recommendedName>
        <fullName evidence="8">Ion transport domain-containing protein</fullName>
    </recommendedName>
</protein>
<comment type="caution">
    <text evidence="6">The sequence shown here is derived from an EMBL/GenBank/DDBJ whole genome shotgun (WGS) entry which is preliminary data.</text>
</comment>
<organism evidence="6 7">
    <name type="scientific">Rotaria socialis</name>
    <dbReference type="NCBI Taxonomy" id="392032"/>
    <lineage>
        <taxon>Eukaryota</taxon>
        <taxon>Metazoa</taxon>
        <taxon>Spiralia</taxon>
        <taxon>Gnathifera</taxon>
        <taxon>Rotifera</taxon>
        <taxon>Eurotatoria</taxon>
        <taxon>Bdelloidea</taxon>
        <taxon>Philodinida</taxon>
        <taxon>Philodinidae</taxon>
        <taxon>Rotaria</taxon>
    </lineage>
</organism>
<dbReference type="InterPro" id="IPR003937">
    <property type="entry name" value="K_chnl_volt-dep_KCNQ"/>
</dbReference>
<dbReference type="EMBL" id="CAJOBR010030961">
    <property type="protein sequence ID" value="CAF4993174.1"/>
    <property type="molecule type" value="Genomic_DNA"/>
</dbReference>
<evidence type="ECO:0000256" key="4">
    <source>
        <dbReference type="ARBA" id="ARBA00023136"/>
    </source>
</evidence>
<accession>A0A822ANX7</accession>
<feature type="transmembrane region" description="Helical" evidence="5">
    <location>
        <begin position="109"/>
        <end position="127"/>
    </location>
</feature>
<dbReference type="GO" id="GO:0005249">
    <property type="term" value="F:voltage-gated potassium channel activity"/>
    <property type="evidence" value="ECO:0007669"/>
    <property type="project" value="InterPro"/>
</dbReference>
<reference evidence="6" key="1">
    <citation type="submission" date="2021-02" db="EMBL/GenBank/DDBJ databases">
        <authorList>
            <person name="Nowell W R."/>
        </authorList>
    </citation>
    <scope>NUCLEOTIDE SEQUENCE</scope>
</reference>
<gene>
    <name evidence="6" type="ORF">QYT958_LOCUS37333</name>
</gene>
<dbReference type="AlphaFoldDB" id="A0A822ANX7"/>
<feature type="transmembrane region" description="Helical" evidence="5">
    <location>
        <begin position="79"/>
        <end position="103"/>
    </location>
</feature>
<name>A0A822ANX7_9BILA</name>
<evidence type="ECO:0000313" key="6">
    <source>
        <dbReference type="EMBL" id="CAF4993174.1"/>
    </source>
</evidence>
<feature type="non-terminal residue" evidence="6">
    <location>
        <position position="1"/>
    </location>
</feature>
<evidence type="ECO:0000256" key="1">
    <source>
        <dbReference type="ARBA" id="ARBA00004141"/>
    </source>
</evidence>
<comment type="subcellular location">
    <subcellularLocation>
        <location evidence="1">Membrane</location>
        <topology evidence="1">Multi-pass membrane protein</topology>
    </subcellularLocation>
</comment>
<dbReference type="PRINTS" id="PR01459">
    <property type="entry name" value="KCNQCHANNEL"/>
</dbReference>
<dbReference type="PANTHER" id="PTHR47735">
    <property type="entry name" value="POTASSIUM VOLTAGE-GATED CHANNEL SUBFAMILY KQT MEMBER 4"/>
    <property type="match status" value="1"/>
</dbReference>
<evidence type="ECO:0000313" key="7">
    <source>
        <dbReference type="Proteomes" id="UP000663848"/>
    </source>
</evidence>
<feature type="transmembrane region" description="Helical" evidence="5">
    <location>
        <begin position="147"/>
        <end position="166"/>
    </location>
</feature>
<keyword evidence="3 5" id="KW-1133">Transmembrane helix</keyword>
<keyword evidence="2 5" id="KW-0812">Transmembrane</keyword>
<evidence type="ECO:0000256" key="2">
    <source>
        <dbReference type="ARBA" id="ARBA00022692"/>
    </source>
</evidence>
<keyword evidence="4 5" id="KW-0472">Membrane</keyword>
<dbReference type="SUPFAM" id="SSF81324">
    <property type="entry name" value="Voltage-gated potassium channels"/>
    <property type="match status" value="1"/>
</dbReference>
<evidence type="ECO:0000256" key="5">
    <source>
        <dbReference type="SAM" id="Phobius"/>
    </source>
</evidence>
<dbReference type="InterPro" id="IPR027359">
    <property type="entry name" value="Volt_channel_dom_sf"/>
</dbReference>
<dbReference type="GO" id="GO:0008076">
    <property type="term" value="C:voltage-gated potassium channel complex"/>
    <property type="evidence" value="ECO:0007669"/>
    <property type="project" value="TreeGrafter"/>
</dbReference>
<feature type="non-terminal residue" evidence="6">
    <location>
        <position position="167"/>
    </location>
</feature>
<proteinExistence type="predicted"/>
<dbReference type="Proteomes" id="UP000663848">
    <property type="component" value="Unassembled WGS sequence"/>
</dbReference>
<evidence type="ECO:0000256" key="3">
    <source>
        <dbReference type="ARBA" id="ARBA00022989"/>
    </source>
</evidence>
<sequence>MKNSSLHRFIPLPINENFTSLSSVAPRELNRLSTQTTISDEDCDDNSPLSRFMLYTHFNLRLQTHIYNFLERPSGIFCFLYHFTVFSVIIGCLVYSSILTVYVDQSDSLLFWVESILFLLFLIEYIVRIWSSGCRMKYQGYHGRFLFMRKSMCIVDLFVILGYAILL</sequence>